<dbReference type="Gene3D" id="3.30.300.20">
    <property type="match status" value="1"/>
</dbReference>
<dbReference type="AlphaFoldDB" id="A0A9Q1I8X1"/>
<dbReference type="Proteomes" id="UP001152803">
    <property type="component" value="Unassembled WGS sequence"/>
</dbReference>
<dbReference type="InterPro" id="IPR023799">
    <property type="entry name" value="RbfA_dom_sf"/>
</dbReference>
<comment type="caution">
    <text evidence="2">The sequence shown here is derived from an EMBL/GenBank/DDBJ whole genome shotgun (WGS) entry which is preliminary data.</text>
</comment>
<dbReference type="OrthoDB" id="418445at2759"/>
<accession>A0A9Q1I8X1</accession>
<gene>
    <name evidence="2" type="ORF">COCON_G00008220</name>
</gene>
<dbReference type="Pfam" id="PF02033">
    <property type="entry name" value="RBFA"/>
    <property type="match status" value="1"/>
</dbReference>
<proteinExistence type="predicted"/>
<keyword evidence="3" id="KW-1185">Reference proteome</keyword>
<sequence>MHCHQILHRRRELTSTQNGMLVLGYLGRANIHTSCFLYRKNLFKKFANKSKKKLWYESPTFGPRQISPSTQIGPLQHTQPKKRDATKRTRILNTILFKAISDFLNSYEIGEEIYNLNVEISKVSLPSDFSNCRIYWKTSGTFETDCQIQQLLDKCAPRLRHLLISHHVLGSVPALVFLRDKEYAALVEIENLLKIADFGEEENAENNVKDGGESAQADASEQSVPAKRASLFGIDHEALNRQILDYKQRPPEAWRMSSAPAPSVTQQQLDVLGELRKQKVMEKKRKSRQPADDDITPRAYLQARYDQETDTEKGEHPEHDDEELHVQDGLAGDDRRS</sequence>
<feature type="region of interest" description="Disordered" evidence="1">
    <location>
        <begin position="279"/>
        <end position="337"/>
    </location>
</feature>
<feature type="compositionally biased region" description="Basic and acidic residues" evidence="1">
    <location>
        <begin position="305"/>
        <end position="337"/>
    </location>
</feature>
<organism evidence="2 3">
    <name type="scientific">Conger conger</name>
    <name type="common">Conger eel</name>
    <name type="synonym">Muraena conger</name>
    <dbReference type="NCBI Taxonomy" id="82655"/>
    <lineage>
        <taxon>Eukaryota</taxon>
        <taxon>Metazoa</taxon>
        <taxon>Chordata</taxon>
        <taxon>Craniata</taxon>
        <taxon>Vertebrata</taxon>
        <taxon>Euteleostomi</taxon>
        <taxon>Actinopterygii</taxon>
        <taxon>Neopterygii</taxon>
        <taxon>Teleostei</taxon>
        <taxon>Anguilliformes</taxon>
        <taxon>Congridae</taxon>
        <taxon>Conger</taxon>
    </lineage>
</organism>
<feature type="compositionally biased region" description="Polar residues" evidence="1">
    <location>
        <begin position="66"/>
        <end position="78"/>
    </location>
</feature>
<dbReference type="InterPro" id="IPR000238">
    <property type="entry name" value="RbfA"/>
</dbReference>
<feature type="region of interest" description="Disordered" evidence="1">
    <location>
        <begin position="204"/>
        <end position="224"/>
    </location>
</feature>
<evidence type="ECO:0008006" key="4">
    <source>
        <dbReference type="Google" id="ProtNLM"/>
    </source>
</evidence>
<dbReference type="EMBL" id="JAFJMO010000001">
    <property type="protein sequence ID" value="KAJ8288163.1"/>
    <property type="molecule type" value="Genomic_DNA"/>
</dbReference>
<name>A0A9Q1I8X1_CONCO</name>
<dbReference type="PANTHER" id="PTHR14725:SF0">
    <property type="entry name" value="RIBOSOME-BINDING FACTOR A, MITOCHONDRIAL-RELATED"/>
    <property type="match status" value="1"/>
</dbReference>
<protein>
    <recommendedName>
        <fullName evidence="4">Ribosome-binding factor A, mitochondrial</fullName>
    </recommendedName>
</protein>
<dbReference type="GO" id="GO:0006364">
    <property type="term" value="P:rRNA processing"/>
    <property type="evidence" value="ECO:0007669"/>
    <property type="project" value="InterPro"/>
</dbReference>
<feature type="region of interest" description="Disordered" evidence="1">
    <location>
        <begin position="65"/>
        <end position="85"/>
    </location>
</feature>
<dbReference type="SUPFAM" id="SSF89919">
    <property type="entry name" value="Ribosome-binding factor A, RbfA"/>
    <property type="match status" value="1"/>
</dbReference>
<evidence type="ECO:0000256" key="1">
    <source>
        <dbReference type="SAM" id="MobiDB-lite"/>
    </source>
</evidence>
<evidence type="ECO:0000313" key="3">
    <source>
        <dbReference type="Proteomes" id="UP001152803"/>
    </source>
</evidence>
<dbReference type="PANTHER" id="PTHR14725">
    <property type="entry name" value="RIBOSOME-BINDING FACTOR A, MITOCHONDRIAL-RELATED"/>
    <property type="match status" value="1"/>
</dbReference>
<dbReference type="InterPro" id="IPR039212">
    <property type="entry name" value="RBFA_mitochondrial"/>
</dbReference>
<evidence type="ECO:0000313" key="2">
    <source>
        <dbReference type="EMBL" id="KAJ8288163.1"/>
    </source>
</evidence>
<dbReference type="InterPro" id="IPR015946">
    <property type="entry name" value="KH_dom-like_a/b"/>
</dbReference>
<reference evidence="2" key="1">
    <citation type="journal article" date="2023" name="Science">
        <title>Genome structures resolve the early diversification of teleost fishes.</title>
        <authorList>
            <person name="Parey E."/>
            <person name="Louis A."/>
            <person name="Montfort J."/>
            <person name="Bouchez O."/>
            <person name="Roques C."/>
            <person name="Iampietro C."/>
            <person name="Lluch J."/>
            <person name="Castinel A."/>
            <person name="Donnadieu C."/>
            <person name="Desvignes T."/>
            <person name="Floi Bucao C."/>
            <person name="Jouanno E."/>
            <person name="Wen M."/>
            <person name="Mejri S."/>
            <person name="Dirks R."/>
            <person name="Jansen H."/>
            <person name="Henkel C."/>
            <person name="Chen W.J."/>
            <person name="Zahm M."/>
            <person name="Cabau C."/>
            <person name="Klopp C."/>
            <person name="Thompson A.W."/>
            <person name="Robinson-Rechavi M."/>
            <person name="Braasch I."/>
            <person name="Lecointre G."/>
            <person name="Bobe J."/>
            <person name="Postlethwait J.H."/>
            <person name="Berthelot C."/>
            <person name="Roest Crollius H."/>
            <person name="Guiguen Y."/>
        </authorList>
    </citation>
    <scope>NUCLEOTIDE SEQUENCE</scope>
    <source>
        <strain evidence="2">Concon-B</strain>
    </source>
</reference>